<dbReference type="AlphaFoldDB" id="A0A485AMX5"/>
<evidence type="ECO:0000313" key="1">
    <source>
        <dbReference type="EMBL" id="VFS61821.1"/>
    </source>
</evidence>
<sequence length="62" mass="6792">MVTTTSGQSKTADYKTARRSCLMSWIPSLTSWRNQVVKVMVIVVPEHGAALQGDKMPGLWAA</sequence>
<protein>
    <submittedName>
        <fullName evidence="1">Cellulose synthase operon protein YhjU</fullName>
    </submittedName>
</protein>
<evidence type="ECO:0000313" key="2">
    <source>
        <dbReference type="Proteomes" id="UP000401081"/>
    </source>
</evidence>
<dbReference type="Pfam" id="PF11658">
    <property type="entry name" value="CBP_BcsG"/>
    <property type="match status" value="1"/>
</dbReference>
<proteinExistence type="predicted"/>
<reference evidence="1 2" key="1">
    <citation type="submission" date="2019-03" db="EMBL/GenBank/DDBJ databases">
        <authorList>
            <consortium name="Pathogen Informatics"/>
        </authorList>
    </citation>
    <scope>NUCLEOTIDE SEQUENCE [LARGE SCALE GENOMIC DNA]</scope>
    <source>
        <strain evidence="1 2">NCTC12993</strain>
    </source>
</reference>
<keyword evidence="2" id="KW-1185">Reference proteome</keyword>
<dbReference type="EMBL" id="CAADJD010000015">
    <property type="protein sequence ID" value="VFS61821.1"/>
    <property type="molecule type" value="Genomic_DNA"/>
</dbReference>
<dbReference type="Proteomes" id="UP000401081">
    <property type="component" value="Unassembled WGS sequence"/>
</dbReference>
<name>A0A485AMX5_KLUCR</name>
<accession>A0A485AMX5</accession>
<dbReference type="InterPro" id="IPR017744">
    <property type="entry name" value="BcsG"/>
</dbReference>
<gene>
    <name evidence="1" type="ORF">NCTC12993_02074</name>
</gene>
<organism evidence="1 2">
    <name type="scientific">Kluyvera cryocrescens</name>
    <name type="common">Kluyvera citrophila</name>
    <dbReference type="NCBI Taxonomy" id="580"/>
    <lineage>
        <taxon>Bacteria</taxon>
        <taxon>Pseudomonadati</taxon>
        <taxon>Pseudomonadota</taxon>
        <taxon>Gammaproteobacteria</taxon>
        <taxon>Enterobacterales</taxon>
        <taxon>Enterobacteriaceae</taxon>
        <taxon>Kluyvera</taxon>
    </lineage>
</organism>